<sequence length="296" mass="32902">MTENQYREVDPYEVAVSDMNERRSSPVTSSIQESIEKQGVIQPPLVRERDGMDDAEVPYEAVVGQRRVLGAQAAGGVETIPVVVVGWDDAEALEASITENIDVFREDVLPEDRATAILRLMDKQNYNQRQAAEALGVGRKVVTRMIERGREEWEGTALHPEHDNSTSTSPTKGQTEKTVDNLDDNSVREIRKMTGGGSEGEEIATKAVQDGLNQHDLNEAKKRVDRGQDPHGAVESVTREKQEIQETKAEERTRIELTFSGDESEALTTAAKQRGATENQVARQEIVRYLEAEGFL</sequence>
<dbReference type="Gene3D" id="1.10.10.2830">
    <property type="match status" value="1"/>
</dbReference>
<dbReference type="InterPro" id="IPR050336">
    <property type="entry name" value="Chromosome_partition/occlusion"/>
</dbReference>
<dbReference type="EMBL" id="AOMD01000002">
    <property type="protein sequence ID" value="EMA47947.1"/>
    <property type="molecule type" value="Genomic_DNA"/>
</dbReference>
<dbReference type="Proteomes" id="UP000011669">
    <property type="component" value="Unassembled WGS sequence"/>
</dbReference>
<dbReference type="PANTHER" id="PTHR33375:SF1">
    <property type="entry name" value="CHROMOSOME-PARTITIONING PROTEIN PARB-RELATED"/>
    <property type="match status" value="1"/>
</dbReference>
<accession>M0MQE4</accession>
<feature type="region of interest" description="Disordered" evidence="1">
    <location>
        <begin position="1"/>
        <end position="42"/>
    </location>
</feature>
<dbReference type="STRING" id="1227455.C449_00705"/>
<reference evidence="3 4" key="1">
    <citation type="journal article" date="2014" name="PLoS Genet.">
        <title>Phylogenetically driven sequencing of extremely halophilic archaea reveals strategies for static and dynamic osmo-response.</title>
        <authorList>
            <person name="Becker E.A."/>
            <person name="Seitzer P.M."/>
            <person name="Tritt A."/>
            <person name="Larsen D."/>
            <person name="Krusor M."/>
            <person name="Yao A.I."/>
            <person name="Wu D."/>
            <person name="Madern D."/>
            <person name="Eisen J.A."/>
            <person name="Darling A.E."/>
            <person name="Facciotti M.T."/>
        </authorList>
    </citation>
    <scope>NUCLEOTIDE SEQUENCE [LARGE SCALE GENOMIC DNA]</scope>
    <source>
        <strain evidence="3 4">DSM 5350</strain>
    </source>
</reference>
<organism evidence="3 4">
    <name type="scientific">Halococcus saccharolyticus DSM 5350</name>
    <dbReference type="NCBI Taxonomy" id="1227455"/>
    <lineage>
        <taxon>Archaea</taxon>
        <taxon>Methanobacteriati</taxon>
        <taxon>Methanobacteriota</taxon>
        <taxon>Stenosarchaea group</taxon>
        <taxon>Halobacteria</taxon>
        <taxon>Halobacteriales</taxon>
        <taxon>Halococcaceae</taxon>
        <taxon>Halococcus</taxon>
    </lineage>
</organism>
<feature type="domain" description="ParB-like N-terminal" evidence="2">
    <location>
        <begin position="7"/>
        <end position="101"/>
    </location>
</feature>
<dbReference type="InterPro" id="IPR003115">
    <property type="entry name" value="ParB_N"/>
</dbReference>
<dbReference type="InParanoid" id="M0MQE4"/>
<feature type="compositionally biased region" description="Basic and acidic residues" evidence="1">
    <location>
        <begin position="174"/>
        <end position="183"/>
    </location>
</feature>
<dbReference type="InterPro" id="IPR004437">
    <property type="entry name" value="ParB/RepB/Spo0J"/>
</dbReference>
<keyword evidence="4" id="KW-1185">Reference proteome</keyword>
<dbReference type="SMART" id="SM00470">
    <property type="entry name" value="ParB"/>
    <property type="match status" value="1"/>
</dbReference>
<name>M0MQE4_9EURY</name>
<dbReference type="PATRIC" id="fig|1227455.4.peg.142"/>
<dbReference type="AlphaFoldDB" id="M0MQE4"/>
<dbReference type="GO" id="GO:0003677">
    <property type="term" value="F:DNA binding"/>
    <property type="evidence" value="ECO:0007669"/>
    <property type="project" value="UniProtKB-KW"/>
</dbReference>
<evidence type="ECO:0000259" key="2">
    <source>
        <dbReference type="SMART" id="SM00470"/>
    </source>
</evidence>
<dbReference type="Gene3D" id="3.90.1530.30">
    <property type="match status" value="1"/>
</dbReference>
<feature type="compositionally biased region" description="Basic and acidic residues" evidence="1">
    <location>
        <begin position="152"/>
        <end position="164"/>
    </location>
</feature>
<dbReference type="NCBIfam" id="TIGR00180">
    <property type="entry name" value="parB_part"/>
    <property type="match status" value="1"/>
</dbReference>
<dbReference type="RefSeq" id="WP_006075941.1">
    <property type="nucleotide sequence ID" value="NZ_AOMD01000002.1"/>
</dbReference>
<feature type="region of interest" description="Disordered" evidence="1">
    <location>
        <begin position="152"/>
        <end position="183"/>
    </location>
</feature>
<proteinExistence type="predicted"/>
<comment type="caution">
    <text evidence="3">The sequence shown here is derived from an EMBL/GenBank/DDBJ whole genome shotgun (WGS) entry which is preliminary data.</text>
</comment>
<keyword evidence="3" id="KW-0238">DNA-binding</keyword>
<gene>
    <name evidence="3" type="ORF">C449_00705</name>
</gene>
<dbReference type="SUPFAM" id="SSF110849">
    <property type="entry name" value="ParB/Sulfiredoxin"/>
    <property type="match status" value="1"/>
</dbReference>
<feature type="compositionally biased region" description="Basic and acidic residues" evidence="1">
    <location>
        <begin position="1"/>
        <end position="10"/>
    </location>
</feature>
<dbReference type="PANTHER" id="PTHR33375">
    <property type="entry name" value="CHROMOSOME-PARTITIONING PROTEIN PARB-RELATED"/>
    <property type="match status" value="1"/>
</dbReference>
<evidence type="ECO:0000256" key="1">
    <source>
        <dbReference type="SAM" id="MobiDB-lite"/>
    </source>
</evidence>
<evidence type="ECO:0000313" key="3">
    <source>
        <dbReference type="EMBL" id="EMA47947.1"/>
    </source>
</evidence>
<dbReference type="GO" id="GO:0007059">
    <property type="term" value="P:chromosome segregation"/>
    <property type="evidence" value="ECO:0007669"/>
    <property type="project" value="TreeGrafter"/>
</dbReference>
<protein>
    <submittedName>
        <fullName evidence="3">Chromosome segregation DNA-binding protein</fullName>
    </submittedName>
</protein>
<dbReference type="OrthoDB" id="270028at2157"/>
<dbReference type="InterPro" id="IPR036086">
    <property type="entry name" value="ParB/Sulfiredoxin_sf"/>
</dbReference>
<dbReference type="SUPFAM" id="SSF109709">
    <property type="entry name" value="KorB DNA-binding domain-like"/>
    <property type="match status" value="1"/>
</dbReference>
<dbReference type="Pfam" id="PF02195">
    <property type="entry name" value="ParB_N"/>
    <property type="match status" value="1"/>
</dbReference>
<evidence type="ECO:0000313" key="4">
    <source>
        <dbReference type="Proteomes" id="UP000011669"/>
    </source>
</evidence>
<dbReference type="GO" id="GO:0005694">
    <property type="term" value="C:chromosome"/>
    <property type="evidence" value="ECO:0007669"/>
    <property type="project" value="TreeGrafter"/>
</dbReference>